<comment type="caution">
    <text evidence="1">The sequence shown here is derived from an EMBL/GenBank/DDBJ whole genome shotgun (WGS) entry which is preliminary data.</text>
</comment>
<organism evidence="1 2">
    <name type="scientific">Elysia crispata</name>
    <name type="common">lettuce slug</name>
    <dbReference type="NCBI Taxonomy" id="231223"/>
    <lineage>
        <taxon>Eukaryota</taxon>
        <taxon>Metazoa</taxon>
        <taxon>Spiralia</taxon>
        <taxon>Lophotrochozoa</taxon>
        <taxon>Mollusca</taxon>
        <taxon>Gastropoda</taxon>
        <taxon>Heterobranchia</taxon>
        <taxon>Euthyneura</taxon>
        <taxon>Panpulmonata</taxon>
        <taxon>Sacoglossa</taxon>
        <taxon>Placobranchoidea</taxon>
        <taxon>Plakobranchidae</taxon>
        <taxon>Elysia</taxon>
    </lineage>
</organism>
<dbReference type="Proteomes" id="UP001283361">
    <property type="component" value="Unassembled WGS sequence"/>
</dbReference>
<dbReference type="EMBL" id="JAWDGP010007897">
    <property type="protein sequence ID" value="KAK3701119.1"/>
    <property type="molecule type" value="Genomic_DNA"/>
</dbReference>
<keyword evidence="2" id="KW-1185">Reference proteome</keyword>
<name>A0AAE1CJX9_9GAST</name>
<proteinExistence type="predicted"/>
<protein>
    <submittedName>
        <fullName evidence="1">Uncharacterized protein</fullName>
    </submittedName>
</protein>
<evidence type="ECO:0000313" key="1">
    <source>
        <dbReference type="EMBL" id="KAK3701119.1"/>
    </source>
</evidence>
<accession>A0AAE1CJX9</accession>
<dbReference type="AlphaFoldDB" id="A0AAE1CJX9"/>
<gene>
    <name evidence="1" type="ORF">RRG08_029592</name>
</gene>
<reference evidence="1" key="1">
    <citation type="journal article" date="2023" name="G3 (Bethesda)">
        <title>A reference genome for the long-term kleptoplast-retaining sea slug Elysia crispata morphotype clarki.</title>
        <authorList>
            <person name="Eastman K.E."/>
            <person name="Pendleton A.L."/>
            <person name="Shaikh M.A."/>
            <person name="Suttiyut T."/>
            <person name="Ogas R."/>
            <person name="Tomko P."/>
            <person name="Gavelis G."/>
            <person name="Widhalm J.R."/>
            <person name="Wisecaver J.H."/>
        </authorList>
    </citation>
    <scope>NUCLEOTIDE SEQUENCE</scope>
    <source>
        <strain evidence="1">ECLA1</strain>
    </source>
</reference>
<evidence type="ECO:0000313" key="2">
    <source>
        <dbReference type="Proteomes" id="UP001283361"/>
    </source>
</evidence>
<sequence length="71" mass="7552">MSSCLPSSAAASVASLKWRRGTDKILASRQSVAYSRVVKSGSCQASRPVGFDHRNSHCSPSLSLLCTARLL</sequence>